<comment type="caution">
    <text evidence="5">The sequence shown here is derived from an EMBL/GenBank/DDBJ whole genome shotgun (WGS) entry which is preliminary data.</text>
</comment>
<evidence type="ECO:0000256" key="4">
    <source>
        <dbReference type="RuleBase" id="RU003919"/>
    </source>
</evidence>
<dbReference type="GO" id="GO:0019843">
    <property type="term" value="F:rRNA binding"/>
    <property type="evidence" value="ECO:0007669"/>
    <property type="project" value="UniProtKB-UniRule"/>
</dbReference>
<evidence type="ECO:0000256" key="2">
    <source>
        <dbReference type="ARBA" id="ARBA00023274"/>
    </source>
</evidence>
<comment type="function">
    <text evidence="3">One of the primary rRNA binding proteins, it binds directly to 16S rRNA where it helps nucleate assembly of the platform of the 30S subunit by binding and bridging several RNA helices of the 16S rRNA.</text>
</comment>
<organism evidence="5 6">
    <name type="scientific">Candidatus Berkelbacteria bacterium CG03_land_8_20_14_0_80_40_36</name>
    <dbReference type="NCBI Taxonomy" id="1974509"/>
    <lineage>
        <taxon>Bacteria</taxon>
        <taxon>Candidatus Berkelbacteria</taxon>
    </lineage>
</organism>
<keyword evidence="3" id="KW-0694">RNA-binding</keyword>
<dbReference type="SUPFAM" id="SSF47060">
    <property type="entry name" value="S15/NS1 RNA-binding domain"/>
    <property type="match status" value="1"/>
</dbReference>
<dbReference type="GO" id="GO:0003735">
    <property type="term" value="F:structural constituent of ribosome"/>
    <property type="evidence" value="ECO:0007669"/>
    <property type="project" value="InterPro"/>
</dbReference>
<evidence type="ECO:0000313" key="6">
    <source>
        <dbReference type="Proteomes" id="UP000229966"/>
    </source>
</evidence>
<dbReference type="Gene3D" id="1.10.287.10">
    <property type="entry name" value="S15/NS1, RNA-binding"/>
    <property type="match status" value="1"/>
</dbReference>
<reference evidence="6" key="1">
    <citation type="submission" date="2017-09" db="EMBL/GenBank/DDBJ databases">
        <title>Depth-based differentiation of microbial function through sediment-hosted aquifers and enrichment of novel symbionts in the deep terrestrial subsurface.</title>
        <authorList>
            <person name="Probst A.J."/>
            <person name="Ladd B."/>
            <person name="Jarett J.K."/>
            <person name="Geller-Mcgrath D.E."/>
            <person name="Sieber C.M.K."/>
            <person name="Emerson J.B."/>
            <person name="Anantharaman K."/>
            <person name="Thomas B.C."/>
            <person name="Malmstrom R."/>
            <person name="Stieglmeier M."/>
            <person name="Klingl A."/>
            <person name="Woyke T."/>
            <person name="Ryan C.M."/>
            <person name="Banfield J.F."/>
        </authorList>
    </citation>
    <scope>NUCLEOTIDE SEQUENCE [LARGE SCALE GENOMIC DNA]</scope>
</reference>
<comment type="subunit">
    <text evidence="3">Part of the 30S ribosomal subunit. Forms a bridge to the 50S subunit in the 70S ribosome, contacting the 23S rRNA.</text>
</comment>
<comment type="similarity">
    <text evidence="3 4">Belongs to the universal ribosomal protein uS15 family.</text>
</comment>
<dbReference type="AlphaFoldDB" id="A0A2M7CIA3"/>
<dbReference type="NCBIfam" id="TIGR00952">
    <property type="entry name" value="S15_bact"/>
    <property type="match status" value="1"/>
</dbReference>
<accession>A0A2M7CIA3</accession>
<proteinExistence type="inferred from homology"/>
<dbReference type="Proteomes" id="UP000229966">
    <property type="component" value="Unassembled WGS sequence"/>
</dbReference>
<dbReference type="InterPro" id="IPR009068">
    <property type="entry name" value="uS15_NS1_RNA-bd_sf"/>
</dbReference>
<evidence type="ECO:0000256" key="1">
    <source>
        <dbReference type="ARBA" id="ARBA00022980"/>
    </source>
</evidence>
<dbReference type="PANTHER" id="PTHR23321:SF26">
    <property type="entry name" value="SMALL RIBOSOMAL SUBUNIT PROTEIN US15M"/>
    <property type="match status" value="1"/>
</dbReference>
<dbReference type="CDD" id="cd00353">
    <property type="entry name" value="Ribosomal_S15p_S13e"/>
    <property type="match status" value="1"/>
</dbReference>
<protein>
    <recommendedName>
        <fullName evidence="3">Small ribosomal subunit protein uS15</fullName>
    </recommendedName>
</protein>
<dbReference type="EMBL" id="PEUM01000056">
    <property type="protein sequence ID" value="PIV25374.1"/>
    <property type="molecule type" value="Genomic_DNA"/>
</dbReference>
<dbReference type="SMART" id="SM01387">
    <property type="entry name" value="Ribosomal_S15"/>
    <property type="match status" value="1"/>
</dbReference>
<comment type="function">
    <text evidence="3">Forms an intersubunit bridge (bridge B4) with the 23S rRNA of the 50S subunit in the ribosome.</text>
</comment>
<dbReference type="Gene3D" id="6.10.250.3130">
    <property type="match status" value="1"/>
</dbReference>
<dbReference type="GO" id="GO:0006412">
    <property type="term" value="P:translation"/>
    <property type="evidence" value="ECO:0007669"/>
    <property type="project" value="UniProtKB-UniRule"/>
</dbReference>
<gene>
    <name evidence="3" type="primary">rpsO</name>
    <name evidence="5" type="ORF">COS38_01985</name>
</gene>
<dbReference type="Pfam" id="PF00312">
    <property type="entry name" value="Ribosomal_S15"/>
    <property type="match status" value="1"/>
</dbReference>
<dbReference type="InterPro" id="IPR000589">
    <property type="entry name" value="Ribosomal_uS15"/>
</dbReference>
<keyword evidence="2 3" id="KW-0687">Ribonucleoprotein</keyword>
<evidence type="ECO:0000313" key="5">
    <source>
        <dbReference type="EMBL" id="PIV25374.1"/>
    </source>
</evidence>
<keyword evidence="1 3" id="KW-0689">Ribosomal protein</keyword>
<sequence length="120" mass="13780">MPIKEKVNLTKTESKTKVLATAKKVKTVAVKPTATKIAKVDLVKKYRGHKLDTGSIEVQIALFSQRIETLAKHLKKHSKDNDSMRGLLQMVGKRRRLLNYLKKKEEKKYLKLILDLGLRK</sequence>
<name>A0A2M7CIA3_9BACT</name>
<dbReference type="GO" id="GO:0022627">
    <property type="term" value="C:cytosolic small ribosomal subunit"/>
    <property type="evidence" value="ECO:0007669"/>
    <property type="project" value="TreeGrafter"/>
</dbReference>
<dbReference type="HAMAP" id="MF_01343_B">
    <property type="entry name" value="Ribosomal_uS15_B"/>
    <property type="match status" value="1"/>
</dbReference>
<dbReference type="InterPro" id="IPR005290">
    <property type="entry name" value="Ribosomal_uS15_bac-type"/>
</dbReference>
<dbReference type="PANTHER" id="PTHR23321">
    <property type="entry name" value="RIBOSOMAL PROTEIN S15, BACTERIAL AND ORGANELLAR"/>
    <property type="match status" value="1"/>
</dbReference>
<keyword evidence="3" id="KW-0699">rRNA-binding</keyword>
<evidence type="ECO:0000256" key="3">
    <source>
        <dbReference type="HAMAP-Rule" id="MF_01343"/>
    </source>
</evidence>